<evidence type="ECO:0000256" key="5">
    <source>
        <dbReference type="ARBA" id="ARBA00023002"/>
    </source>
</evidence>
<evidence type="ECO:0000256" key="7">
    <source>
        <dbReference type="PIRNR" id="PIRNR000232"/>
    </source>
</evidence>
<evidence type="ECO:0000256" key="3">
    <source>
        <dbReference type="ARBA" id="ARBA00022643"/>
    </source>
</evidence>
<comment type="similarity">
    <text evidence="1 7">Belongs to the nitroreductase family.</text>
</comment>
<keyword evidence="2 7" id="KW-0285">Flavoprotein</keyword>
<evidence type="ECO:0000256" key="1">
    <source>
        <dbReference type="ARBA" id="ARBA00007118"/>
    </source>
</evidence>
<evidence type="ECO:0000256" key="6">
    <source>
        <dbReference type="ARBA" id="ARBA00023027"/>
    </source>
</evidence>
<dbReference type="InterPro" id="IPR000415">
    <property type="entry name" value="Nitroreductase-like"/>
</dbReference>
<feature type="binding site" description="in other chain" evidence="8">
    <location>
        <begin position="138"/>
        <end position="140"/>
    </location>
    <ligand>
        <name>FMN</name>
        <dbReference type="ChEBI" id="CHEBI:58210"/>
        <note>ligand shared between dimeric partners</note>
    </ligand>
</feature>
<keyword evidence="12" id="KW-1185">Reference proteome</keyword>
<feature type="binding site" description="in other chain" evidence="8">
    <location>
        <begin position="15"/>
        <end position="17"/>
    </location>
    <ligand>
        <name>FMN</name>
        <dbReference type="ChEBI" id="CHEBI:58210"/>
        <note>ligand shared between dimeric partners</note>
    </ligand>
</feature>
<evidence type="ECO:0000313" key="11">
    <source>
        <dbReference type="EMBL" id="MBP0482441.1"/>
    </source>
</evidence>
<comment type="caution">
    <text evidence="11">The sequence shown here is derived from an EMBL/GenBank/DDBJ whole genome shotgun (WGS) entry which is preliminary data.</text>
</comment>
<protein>
    <recommendedName>
        <fullName evidence="7">Putative NAD(P)H nitroreductase</fullName>
        <ecNumber evidence="7">1.-.-.-</ecNumber>
    </recommendedName>
</protein>
<dbReference type="RefSeq" id="WP_209360290.1">
    <property type="nucleotide sequence ID" value="NZ_JAGISH010000003.1"/>
</dbReference>
<feature type="domain" description="Nitroreductase" evidence="10">
    <location>
        <begin position="15"/>
        <end position="169"/>
    </location>
</feature>
<evidence type="ECO:0000256" key="2">
    <source>
        <dbReference type="ARBA" id="ARBA00022630"/>
    </source>
</evidence>
<feature type="binding site" evidence="8">
    <location>
        <position position="46"/>
    </location>
    <ligand>
        <name>FMN</name>
        <dbReference type="ChEBI" id="CHEBI:58210"/>
        <note>ligand shared between dimeric partners</note>
    </ligand>
</feature>
<feature type="region of interest" description="Disordered" evidence="9">
    <location>
        <begin position="171"/>
        <end position="192"/>
    </location>
</feature>
<dbReference type="GO" id="GO:0016491">
    <property type="term" value="F:oxidoreductase activity"/>
    <property type="evidence" value="ECO:0007669"/>
    <property type="project" value="UniProtKB-UniRule"/>
</dbReference>
<accession>A0A940MJ42</accession>
<dbReference type="EC" id="1.-.-.-" evidence="7"/>
<keyword evidence="3 7" id="KW-0288">FMN</keyword>
<dbReference type="InterPro" id="IPR026021">
    <property type="entry name" value="YdjA-like"/>
</dbReference>
<dbReference type="EMBL" id="JAGISH010000003">
    <property type="protein sequence ID" value="MBP0482441.1"/>
    <property type="molecule type" value="Genomic_DNA"/>
</dbReference>
<sequence length="192" mass="20485">MPSPNPAAMDFLLTRRSRPSKTLTGPAPDRETLETLLTAAARSPDHGKLEPWRFVVLQGAALERMAAAVEVAGQRLGKDEDAVAKAAAAFRDSPLCVAVIEVQKPSEKIPAIEQTYSAGAVCLALLNAALASGWGANWLSGWASHDRQFLTDALSLSDTESLAGFIHIGTETSTPPDRPRPDLSKITTWVEA</sequence>
<evidence type="ECO:0000256" key="9">
    <source>
        <dbReference type="SAM" id="MobiDB-lite"/>
    </source>
</evidence>
<reference evidence="11" key="1">
    <citation type="submission" date="2021-03" db="EMBL/GenBank/DDBJ databases">
        <title>Sagittula salina sp. nov. strain M10.9X isolated from the marine waste.</title>
        <authorList>
            <person name="Satari L."/>
            <person name="Molina-Menor E."/>
            <person name="Vidal-Verdu A."/>
            <person name="Pascual J."/>
            <person name="Pereto J."/>
            <person name="Porcar M."/>
        </authorList>
    </citation>
    <scope>NUCLEOTIDE SEQUENCE</scope>
    <source>
        <strain evidence="11">M10.9X</strain>
    </source>
</reference>
<gene>
    <name evidence="11" type="ORF">J5474_08035</name>
</gene>
<dbReference type="Proteomes" id="UP000675940">
    <property type="component" value="Unassembled WGS sequence"/>
</dbReference>
<feature type="binding site" evidence="8">
    <location>
        <position position="42"/>
    </location>
    <ligand>
        <name>FMN</name>
        <dbReference type="ChEBI" id="CHEBI:58210"/>
        <note>ligand shared between dimeric partners</note>
    </ligand>
</feature>
<evidence type="ECO:0000259" key="10">
    <source>
        <dbReference type="Pfam" id="PF00881"/>
    </source>
</evidence>
<dbReference type="InterPro" id="IPR052530">
    <property type="entry name" value="NAD(P)H_nitroreductase"/>
</dbReference>
<dbReference type="PANTHER" id="PTHR43821:SF1">
    <property type="entry name" value="NAD(P)H NITROREDUCTASE YDJA-RELATED"/>
    <property type="match status" value="1"/>
</dbReference>
<proteinExistence type="inferred from homology"/>
<dbReference type="CDD" id="cd02135">
    <property type="entry name" value="YdjA-like"/>
    <property type="match status" value="1"/>
</dbReference>
<dbReference type="Gene3D" id="3.40.109.10">
    <property type="entry name" value="NADH Oxidase"/>
    <property type="match status" value="1"/>
</dbReference>
<evidence type="ECO:0000256" key="4">
    <source>
        <dbReference type="ARBA" id="ARBA00022857"/>
    </source>
</evidence>
<organism evidence="11 12">
    <name type="scientific">Sagittula salina</name>
    <dbReference type="NCBI Taxonomy" id="2820268"/>
    <lineage>
        <taxon>Bacteria</taxon>
        <taxon>Pseudomonadati</taxon>
        <taxon>Pseudomonadota</taxon>
        <taxon>Alphaproteobacteria</taxon>
        <taxon>Rhodobacterales</taxon>
        <taxon>Roseobacteraceae</taxon>
        <taxon>Sagittula</taxon>
    </lineage>
</organism>
<comment type="cofactor">
    <cofactor evidence="8">
        <name>FMN</name>
        <dbReference type="ChEBI" id="CHEBI:58210"/>
    </cofactor>
    <text evidence="8">Binds 1 FMN per subunit.</text>
</comment>
<dbReference type="InterPro" id="IPR029479">
    <property type="entry name" value="Nitroreductase"/>
</dbReference>
<keyword evidence="5 7" id="KW-0560">Oxidoreductase</keyword>
<dbReference type="AlphaFoldDB" id="A0A940MJ42"/>
<dbReference type="Pfam" id="PF00881">
    <property type="entry name" value="Nitroreductase"/>
    <property type="match status" value="1"/>
</dbReference>
<evidence type="ECO:0000313" key="12">
    <source>
        <dbReference type="Proteomes" id="UP000675940"/>
    </source>
</evidence>
<name>A0A940MJ42_9RHOB</name>
<evidence type="ECO:0000256" key="8">
    <source>
        <dbReference type="PIRSR" id="PIRSR000232-1"/>
    </source>
</evidence>
<keyword evidence="6 7" id="KW-0520">NAD</keyword>
<dbReference type="PIRSF" id="PIRSF000232">
    <property type="entry name" value="YdjA"/>
    <property type="match status" value="1"/>
</dbReference>
<dbReference type="PANTHER" id="PTHR43821">
    <property type="entry name" value="NAD(P)H NITROREDUCTASE YDJA-RELATED"/>
    <property type="match status" value="1"/>
</dbReference>
<dbReference type="SUPFAM" id="SSF55469">
    <property type="entry name" value="FMN-dependent nitroreductase-like"/>
    <property type="match status" value="1"/>
</dbReference>
<keyword evidence="4 7" id="KW-0521">NADP</keyword>